<evidence type="ECO:0000313" key="3">
    <source>
        <dbReference type="EnsemblMetazoa" id="LLOJ009587-PA"/>
    </source>
</evidence>
<dbReference type="InterPro" id="IPR013216">
    <property type="entry name" value="Methyltransf_11"/>
</dbReference>
<protein>
    <submittedName>
        <fullName evidence="2">Putative juvenile hormone acid o-methyltransferase-like protein</fullName>
    </submittedName>
</protein>
<accession>A0A1B0CX51</accession>
<dbReference type="VEuPathDB" id="VectorBase:LLOJ009587"/>
<reference evidence="3" key="3">
    <citation type="submission" date="2020-05" db="UniProtKB">
        <authorList>
            <consortium name="EnsemblMetazoa"/>
        </authorList>
    </citation>
    <scope>IDENTIFICATION</scope>
    <source>
        <strain evidence="3">Jacobina</strain>
    </source>
</reference>
<dbReference type="EMBL" id="GITU01005010">
    <property type="protein sequence ID" value="MBC1173713.1"/>
    <property type="molecule type" value="Transcribed_RNA"/>
</dbReference>
<evidence type="ECO:0000313" key="2">
    <source>
        <dbReference type="EMBL" id="MBC1173713.1"/>
    </source>
</evidence>
<dbReference type="VEuPathDB" id="VectorBase:LLONM1_008199"/>
<dbReference type="Pfam" id="PF08241">
    <property type="entry name" value="Methyltransf_11"/>
    <property type="match status" value="1"/>
</dbReference>
<name>A0A1B0CX51_LUTLO</name>
<feature type="domain" description="Methyltransferase type 11" evidence="1">
    <location>
        <begin position="41"/>
        <end position="141"/>
    </location>
</feature>
<keyword evidence="2" id="KW-0808">Transferase</keyword>
<evidence type="ECO:0000313" key="4">
    <source>
        <dbReference type="Proteomes" id="UP000092461"/>
    </source>
</evidence>
<keyword evidence="2" id="KW-0489">Methyltransferase</keyword>
<dbReference type="GO" id="GO:0008757">
    <property type="term" value="F:S-adenosylmethionine-dependent methyltransferase activity"/>
    <property type="evidence" value="ECO:0007669"/>
    <property type="project" value="InterPro"/>
</dbReference>
<organism evidence="3 4">
    <name type="scientific">Lutzomyia longipalpis</name>
    <name type="common">Sand fly</name>
    <dbReference type="NCBI Taxonomy" id="7200"/>
    <lineage>
        <taxon>Eukaryota</taxon>
        <taxon>Metazoa</taxon>
        <taxon>Ecdysozoa</taxon>
        <taxon>Arthropoda</taxon>
        <taxon>Hexapoda</taxon>
        <taxon>Insecta</taxon>
        <taxon>Pterygota</taxon>
        <taxon>Neoptera</taxon>
        <taxon>Endopterygota</taxon>
        <taxon>Diptera</taxon>
        <taxon>Nematocera</taxon>
        <taxon>Psychodoidea</taxon>
        <taxon>Psychodidae</taxon>
        <taxon>Lutzomyia</taxon>
        <taxon>Lutzomyia</taxon>
    </lineage>
</organism>
<reference evidence="4" key="1">
    <citation type="submission" date="2012-05" db="EMBL/GenBank/DDBJ databases">
        <title>Whole Genome Assembly of Lutzomyia longipalpis.</title>
        <authorList>
            <person name="Richards S."/>
            <person name="Qu C."/>
            <person name="Dillon R."/>
            <person name="Worley K."/>
            <person name="Scherer S."/>
            <person name="Batterton M."/>
            <person name="Taylor A."/>
            <person name="Hawes A."/>
            <person name="Hernandez B."/>
            <person name="Kovar C."/>
            <person name="Mandapat C."/>
            <person name="Pham C."/>
            <person name="Qu C."/>
            <person name="Jing C."/>
            <person name="Bess C."/>
            <person name="Bandaranaike D."/>
            <person name="Ngo D."/>
            <person name="Ongeri F."/>
            <person name="Arias F."/>
            <person name="Lara F."/>
            <person name="Weissenberger G."/>
            <person name="Kamau G."/>
            <person name="Han H."/>
            <person name="Shen H."/>
            <person name="Dinh H."/>
            <person name="Khalil I."/>
            <person name="Jones J."/>
            <person name="Shafer J."/>
            <person name="Jayaseelan J."/>
            <person name="Quiroz J."/>
            <person name="Blankenburg K."/>
            <person name="Nguyen L."/>
            <person name="Jackson L."/>
            <person name="Francisco L."/>
            <person name="Tang L.-Y."/>
            <person name="Pu L.-L."/>
            <person name="Perales L."/>
            <person name="Lorensuhewa L."/>
            <person name="Munidasa M."/>
            <person name="Coyle M."/>
            <person name="Taylor M."/>
            <person name="Puazo M."/>
            <person name="Firestine M."/>
            <person name="Scheel M."/>
            <person name="Javaid M."/>
            <person name="Wang M."/>
            <person name="Li M."/>
            <person name="Tabassum N."/>
            <person name="Saada N."/>
            <person name="Osuji N."/>
            <person name="Aqrawi P."/>
            <person name="Fu Q."/>
            <person name="Thornton R."/>
            <person name="Raj R."/>
            <person name="Goodspeed R."/>
            <person name="Mata R."/>
            <person name="Najjar R."/>
            <person name="Gubbala S."/>
            <person name="Lee S."/>
            <person name="Denson S."/>
            <person name="Patil S."/>
            <person name="Macmil S."/>
            <person name="Qi S."/>
            <person name="Matskevitch T."/>
            <person name="Palculict T."/>
            <person name="Mathew T."/>
            <person name="Vee V."/>
            <person name="Velamala V."/>
            <person name="Korchina V."/>
            <person name="Cai W."/>
            <person name="Liu W."/>
            <person name="Dai W."/>
            <person name="Zou X."/>
            <person name="Zhu Y."/>
            <person name="Zhang Y."/>
            <person name="Wu Y.-Q."/>
            <person name="Xin Y."/>
            <person name="Nazarath L."/>
            <person name="Kovar C."/>
            <person name="Han Y."/>
            <person name="Muzny D."/>
            <person name="Gibbs R."/>
        </authorList>
    </citation>
    <scope>NUCLEOTIDE SEQUENCE [LARGE SCALE GENOMIC DNA]</scope>
    <source>
        <strain evidence="4">Jacobina</strain>
    </source>
</reference>
<dbReference type="SUPFAM" id="SSF53335">
    <property type="entry name" value="S-adenosyl-L-methionine-dependent methyltransferases"/>
    <property type="match status" value="1"/>
</dbReference>
<dbReference type="EnsemblMetazoa" id="LLOJ009587-RA">
    <property type="protein sequence ID" value="LLOJ009587-PA"/>
    <property type="gene ID" value="LLOJ009587"/>
</dbReference>
<dbReference type="EMBL" id="AJWK01033250">
    <property type="status" value="NOT_ANNOTATED_CDS"/>
    <property type="molecule type" value="Genomic_DNA"/>
</dbReference>
<keyword evidence="4" id="KW-1185">Reference proteome</keyword>
<dbReference type="AlphaFoldDB" id="A0A1B0CX51"/>
<dbReference type="CDD" id="cd02440">
    <property type="entry name" value="AdoMet_MTases"/>
    <property type="match status" value="1"/>
</dbReference>
<proteinExistence type="predicted"/>
<reference evidence="2" key="2">
    <citation type="journal article" date="2020" name="BMC">
        <title>Leishmania infection induces a limited differential gene expression in the sand fly midgut.</title>
        <authorList>
            <person name="Coutinho-Abreu I.V."/>
            <person name="Serafim T.D."/>
            <person name="Meneses C."/>
            <person name="Kamhawi S."/>
            <person name="Oliveira F."/>
            <person name="Valenzuela J.G."/>
        </authorList>
    </citation>
    <scope>NUCLEOTIDE SEQUENCE</scope>
    <source>
        <strain evidence="2">Jacobina</strain>
        <tissue evidence="2">Midgut</tissue>
    </source>
</reference>
<dbReference type="GO" id="GO:0032259">
    <property type="term" value="P:methylation"/>
    <property type="evidence" value="ECO:0007669"/>
    <property type="project" value="UniProtKB-KW"/>
</dbReference>
<dbReference type="Gene3D" id="3.40.50.150">
    <property type="entry name" value="Vaccinia Virus protein VP39"/>
    <property type="match status" value="1"/>
</dbReference>
<dbReference type="PANTHER" id="PTHR43861:SF1">
    <property type="entry name" value="TRANS-ACONITATE 2-METHYLTRANSFERASE"/>
    <property type="match status" value="1"/>
</dbReference>
<dbReference type="Proteomes" id="UP000092461">
    <property type="component" value="Unassembled WGS sequence"/>
</dbReference>
<dbReference type="InterPro" id="IPR029063">
    <property type="entry name" value="SAM-dependent_MTases_sf"/>
</dbReference>
<sequence>MLGEFDCELYNKYNRMVYYHVEPYLLKYGSLLKWKPKETIVDVGCGTGSTTYDLIYPLIPRDYSQLICTDASEKMLYEAKKKFAGVPKVTFELFDITGRLKNSWIGAFDHVFSSFCLMWIADQEKAFSNIYQMLSPGGGCFLIITKIHAFKSTMYELLEKPKWKKFLPNPDDIYVMPYKNDPNPTETILQMMKKIGFVNVQVNVEESDFKFDSEEEFLGLFRSFPNPMDLMTEEEQQDYLDDAVEIAYANNLIGEANEDDVTGTILVVYGEK</sequence>
<dbReference type="PANTHER" id="PTHR43861">
    <property type="entry name" value="TRANS-ACONITATE 2-METHYLTRANSFERASE-RELATED"/>
    <property type="match status" value="1"/>
</dbReference>
<evidence type="ECO:0000259" key="1">
    <source>
        <dbReference type="Pfam" id="PF08241"/>
    </source>
</evidence>